<dbReference type="FunFam" id="3.10.50.40:FF:000006">
    <property type="entry name" value="Peptidyl-prolyl cis-trans isomerase"/>
    <property type="match status" value="1"/>
</dbReference>
<dbReference type="EMBL" id="MFFB01000004">
    <property type="protein sequence ID" value="OGE96450.1"/>
    <property type="molecule type" value="Genomic_DNA"/>
</dbReference>
<evidence type="ECO:0000256" key="2">
    <source>
        <dbReference type="ARBA" id="ARBA00006577"/>
    </source>
</evidence>
<sequence length="105" mass="11258">MQIEDIVTGQGAKAAPGKLVVVHYTGTLLDGTQFDSSFDRGAPFQFTLGAGQVIQGWEQGFEGMKVGGKRKLTIPPHLAYGNQEIGAIPPNSTLIFEVELLDVIE</sequence>
<dbReference type="PANTHER" id="PTHR43811:SF19">
    <property type="entry name" value="39 KDA FK506-BINDING NUCLEAR PROTEIN"/>
    <property type="match status" value="1"/>
</dbReference>
<gene>
    <name evidence="8" type="ORF">A3B10_04570</name>
</gene>
<organism evidence="8 9">
    <name type="scientific">Candidatus Doudnabacteria bacterium RIFCSPLOWO2_01_FULL_44_21</name>
    <dbReference type="NCBI Taxonomy" id="1817841"/>
    <lineage>
        <taxon>Bacteria</taxon>
        <taxon>Candidatus Doudnaibacteriota</taxon>
    </lineage>
</organism>
<comment type="catalytic activity">
    <reaction evidence="1 5 6">
        <text>[protein]-peptidylproline (omega=180) = [protein]-peptidylproline (omega=0)</text>
        <dbReference type="Rhea" id="RHEA:16237"/>
        <dbReference type="Rhea" id="RHEA-COMP:10747"/>
        <dbReference type="Rhea" id="RHEA-COMP:10748"/>
        <dbReference type="ChEBI" id="CHEBI:83833"/>
        <dbReference type="ChEBI" id="CHEBI:83834"/>
        <dbReference type="EC" id="5.2.1.8"/>
    </reaction>
</comment>
<dbReference type="STRING" id="1817841.A3B10_04570"/>
<evidence type="ECO:0000256" key="3">
    <source>
        <dbReference type="ARBA" id="ARBA00023110"/>
    </source>
</evidence>
<name>A0A1F5Q3N5_9BACT</name>
<evidence type="ECO:0000256" key="4">
    <source>
        <dbReference type="ARBA" id="ARBA00023235"/>
    </source>
</evidence>
<dbReference type="AlphaFoldDB" id="A0A1F5Q3N5"/>
<comment type="caution">
    <text evidence="8">The sequence shown here is derived from an EMBL/GenBank/DDBJ whole genome shotgun (WGS) entry which is preliminary data.</text>
</comment>
<dbReference type="Proteomes" id="UP000177281">
    <property type="component" value="Unassembled WGS sequence"/>
</dbReference>
<feature type="domain" description="PPIase FKBP-type" evidence="7">
    <location>
        <begin position="17"/>
        <end position="104"/>
    </location>
</feature>
<evidence type="ECO:0000259" key="7">
    <source>
        <dbReference type="PROSITE" id="PS50059"/>
    </source>
</evidence>
<dbReference type="EC" id="5.2.1.8" evidence="6"/>
<dbReference type="InterPro" id="IPR046357">
    <property type="entry name" value="PPIase_dom_sf"/>
</dbReference>
<evidence type="ECO:0000256" key="1">
    <source>
        <dbReference type="ARBA" id="ARBA00000971"/>
    </source>
</evidence>
<evidence type="ECO:0000256" key="6">
    <source>
        <dbReference type="RuleBase" id="RU003915"/>
    </source>
</evidence>
<keyword evidence="4 5" id="KW-0413">Isomerase</keyword>
<comment type="similarity">
    <text evidence="2 6">Belongs to the FKBP-type PPIase family.</text>
</comment>
<evidence type="ECO:0000256" key="5">
    <source>
        <dbReference type="PROSITE-ProRule" id="PRU00277"/>
    </source>
</evidence>
<keyword evidence="3 5" id="KW-0697">Rotamase</keyword>
<evidence type="ECO:0000313" key="9">
    <source>
        <dbReference type="Proteomes" id="UP000177281"/>
    </source>
</evidence>
<reference evidence="8 9" key="1">
    <citation type="journal article" date="2016" name="Nat. Commun.">
        <title>Thousands of microbial genomes shed light on interconnected biogeochemical processes in an aquifer system.</title>
        <authorList>
            <person name="Anantharaman K."/>
            <person name="Brown C.T."/>
            <person name="Hug L.A."/>
            <person name="Sharon I."/>
            <person name="Castelle C.J."/>
            <person name="Probst A.J."/>
            <person name="Thomas B.C."/>
            <person name="Singh A."/>
            <person name="Wilkins M.J."/>
            <person name="Karaoz U."/>
            <person name="Brodie E.L."/>
            <person name="Williams K.H."/>
            <person name="Hubbard S.S."/>
            <person name="Banfield J.F."/>
        </authorList>
    </citation>
    <scope>NUCLEOTIDE SEQUENCE [LARGE SCALE GENOMIC DNA]</scope>
</reference>
<dbReference type="InterPro" id="IPR001179">
    <property type="entry name" value="PPIase_FKBP_dom"/>
</dbReference>
<dbReference type="Gene3D" id="3.10.50.40">
    <property type="match status" value="1"/>
</dbReference>
<evidence type="ECO:0000313" key="8">
    <source>
        <dbReference type="EMBL" id="OGE96450.1"/>
    </source>
</evidence>
<dbReference type="SUPFAM" id="SSF54534">
    <property type="entry name" value="FKBP-like"/>
    <property type="match status" value="1"/>
</dbReference>
<proteinExistence type="inferred from homology"/>
<dbReference type="PROSITE" id="PS50059">
    <property type="entry name" value="FKBP_PPIASE"/>
    <property type="match status" value="1"/>
</dbReference>
<dbReference type="GO" id="GO:0003755">
    <property type="term" value="F:peptidyl-prolyl cis-trans isomerase activity"/>
    <property type="evidence" value="ECO:0007669"/>
    <property type="project" value="UniProtKB-UniRule"/>
</dbReference>
<accession>A0A1F5Q3N5</accession>
<dbReference type="Pfam" id="PF00254">
    <property type="entry name" value="FKBP_C"/>
    <property type="match status" value="1"/>
</dbReference>
<protein>
    <recommendedName>
        <fullName evidence="6">Peptidyl-prolyl cis-trans isomerase</fullName>
        <ecNumber evidence="6">5.2.1.8</ecNumber>
    </recommendedName>
</protein>
<dbReference type="PANTHER" id="PTHR43811">
    <property type="entry name" value="FKBP-TYPE PEPTIDYL-PROLYL CIS-TRANS ISOMERASE FKPA"/>
    <property type="match status" value="1"/>
</dbReference>